<dbReference type="PANTHER" id="PTHR30218:SF0">
    <property type="entry name" value="POLYPHOSPHATE KINASE"/>
    <property type="match status" value="1"/>
</dbReference>
<evidence type="ECO:0000313" key="7">
    <source>
        <dbReference type="Proteomes" id="UP000008743"/>
    </source>
</evidence>
<feature type="transmembrane region" description="Helical" evidence="2">
    <location>
        <begin position="853"/>
        <end position="877"/>
    </location>
</feature>
<sequence>MSGGAGSDSDSNRAMDCPSPTHANGPHRDHGDHHRTMVTEASDQPDSQPPALQSPAANCMRFSRRDAELAFLDRVLDLADTTAAAAAVLDGDARPKPRRAHGQGDAVETPTPTPAASSLEHWSGGGGGGECIPLLERLRFLAIVASSLDAFSLKRLGKLELEQSQANAAVKASRAAMPERTTAATPATPSSQRPSDSRDSTQTSMDATSDWAVGALPSELLPVALLHQARREQQAASQPDSGSSSTEAGNGQPDTNNSQLHRLQSSLERYAAAAAPDTSDSVAPTTSSVLQSNDKCMVLLPEYLQVNQHISQLECRMRQLFARQLQPDLAAVGIDIVTNPNTLSVVERSEVIAQCETKLLPHLRISTKLPHPASLDAAVGTIHLFVGSAAAVSLAGQAESSSTTPFFPSWFRPSGAQDQADEQQQQFLWIEIPPVAGKWLYLARKNDRHAFVPVEVAVALSLRQVAVEHPQLLSLFAKLAILPQSTGTSLSPPYICAGVHILRDSHPHADTPRQDDDSASEIPIPESMLQLLQERQDARIVRFVAQPLCTCSLQSPCPACAPADTMRAVYQTWLWSLMAQLDLPLESVLLVLASGHRAASAHTATSALAGLPELRIVEQSASLLHLHRLDQLVSAVSNPQLKFPPWRPVVHPLFAFLPNSLNEMNPEIADRFFERLTERDVMAHHPFHSWTHSVLAMLRAACLDPKVTDITISLYRVAENSAVVQSLVEAATTFQKRVTCIVELRASLDEERNAWAARRLRDTGRCRVLFGRQAWIMHAKLLVVTRREGGDRPGTAAPTERLYAQIGSGNYNESTCDRYTDLSYFTSNPLITAEITQLLARVAAEGVPIWQEVVLWLSALLAALVLYVAAIFSLSFFKQLLASKSETPTEPVPTSALPASEEAEFPTQHVLVSPFNMRDRFLALIAHETEMAKSKAKSDSSDDGLPDIFACCNALDDGAIVEALIQAAQAGANIFLSVRGPSRITPKMRNIRSLRIISVVGRFLEHTRFFYFRNGWSGWKDANGEPSSNPNSNDSQLALPRSGPMYIVGSADWAHSKLSKRIEIALPVRDPLIASHLERTMRLYLSTSTACQMQEDGSYSVQSATTARADDVQVSLMKLVQQSRL</sequence>
<evidence type="ECO:0000256" key="1">
    <source>
        <dbReference type="SAM" id="MobiDB-lite"/>
    </source>
</evidence>
<feature type="compositionally biased region" description="Polar residues" evidence="1">
    <location>
        <begin position="234"/>
        <end position="258"/>
    </location>
</feature>
<accession>A0A0D2UNF5</accession>
<reference evidence="7" key="1">
    <citation type="submission" date="2011-02" db="EMBL/GenBank/DDBJ databases">
        <title>The Genome Sequence of Capsaspora owczarzaki ATCC 30864.</title>
        <authorList>
            <person name="Russ C."/>
            <person name="Cuomo C."/>
            <person name="Burger G."/>
            <person name="Gray M.W."/>
            <person name="Holland P.W.H."/>
            <person name="King N."/>
            <person name="Lang F.B.F."/>
            <person name="Roger A.J."/>
            <person name="Ruiz-Trillo I."/>
            <person name="Young S.K."/>
            <person name="Zeng Q."/>
            <person name="Gargeya S."/>
            <person name="Alvarado L."/>
            <person name="Berlin A."/>
            <person name="Chapman S.B."/>
            <person name="Chen Z."/>
            <person name="Freedman E."/>
            <person name="Gellesch M."/>
            <person name="Goldberg J."/>
            <person name="Griggs A."/>
            <person name="Gujja S."/>
            <person name="Heilman E."/>
            <person name="Heiman D."/>
            <person name="Howarth C."/>
            <person name="Mehta T."/>
            <person name="Neiman D."/>
            <person name="Pearson M."/>
            <person name="Roberts A."/>
            <person name="Saif S."/>
            <person name="Shea T."/>
            <person name="Shenoy N."/>
            <person name="Sisk P."/>
            <person name="Stolte C."/>
            <person name="Sykes S."/>
            <person name="White J."/>
            <person name="Yandava C."/>
            <person name="Haas B."/>
            <person name="Nusbaum C."/>
            <person name="Birren B."/>
        </authorList>
    </citation>
    <scope>NUCLEOTIDE SEQUENCE</scope>
    <source>
        <strain evidence="7">ATCC 30864</strain>
    </source>
</reference>
<evidence type="ECO:0000259" key="3">
    <source>
        <dbReference type="Pfam" id="PF13089"/>
    </source>
</evidence>
<dbReference type="Gene3D" id="1.20.58.310">
    <property type="entry name" value="Polyphosphate kinase N-terminal domain"/>
    <property type="match status" value="1"/>
</dbReference>
<keyword evidence="6" id="KW-0808">Transferase</keyword>
<dbReference type="Pfam" id="PF13089">
    <property type="entry name" value="PP_kinase_N"/>
    <property type="match status" value="1"/>
</dbReference>
<dbReference type="InterPro" id="IPR036832">
    <property type="entry name" value="PPK_N_dom_sf"/>
</dbReference>
<name>A0A0D2UNF5_CAPO3</name>
<organism evidence="6 7">
    <name type="scientific">Capsaspora owczarzaki (strain ATCC 30864)</name>
    <dbReference type="NCBI Taxonomy" id="595528"/>
    <lineage>
        <taxon>Eukaryota</taxon>
        <taxon>Filasterea</taxon>
        <taxon>Capsaspora</taxon>
    </lineage>
</organism>
<feature type="region of interest" description="Disordered" evidence="1">
    <location>
        <begin position="90"/>
        <end position="125"/>
    </location>
</feature>
<dbReference type="OrthoDB" id="2011998at2759"/>
<keyword evidence="2" id="KW-1133">Transmembrane helix</keyword>
<feature type="domain" description="Polyphosphate kinase C-terminal" evidence="5">
    <location>
        <begin position="672"/>
        <end position="842"/>
    </location>
</feature>
<dbReference type="STRING" id="595528.A0A0D2UNF5"/>
<dbReference type="AlphaFoldDB" id="A0A0D2UNF5"/>
<keyword evidence="2" id="KW-0812">Transmembrane</keyword>
<keyword evidence="7" id="KW-1185">Reference proteome</keyword>
<feature type="domain" description="Polyphosphate kinase N-terminal" evidence="3">
    <location>
        <begin position="132"/>
        <end position="180"/>
    </location>
</feature>
<dbReference type="PANTHER" id="PTHR30218">
    <property type="entry name" value="POLYPHOSPHATE KINASE"/>
    <property type="match status" value="1"/>
</dbReference>
<keyword evidence="6" id="KW-0418">Kinase</keyword>
<dbReference type="InterPro" id="IPR025200">
    <property type="entry name" value="PPK_C_dom2"/>
</dbReference>
<dbReference type="SUPFAM" id="SSF56024">
    <property type="entry name" value="Phospholipase D/nuclease"/>
    <property type="match status" value="2"/>
</dbReference>
<proteinExistence type="predicted"/>
<keyword evidence="2" id="KW-0472">Membrane</keyword>
<dbReference type="GO" id="GO:0006799">
    <property type="term" value="P:polyphosphate biosynthetic process"/>
    <property type="evidence" value="ECO:0007669"/>
    <property type="project" value="InterPro"/>
</dbReference>
<dbReference type="InterPro" id="IPR041108">
    <property type="entry name" value="PP_kinase_C_1"/>
</dbReference>
<feature type="domain" description="Polyphosphate kinase C-terminal" evidence="4">
    <location>
        <begin position="911"/>
        <end position="1015"/>
    </location>
</feature>
<dbReference type="Gene3D" id="3.30.870.10">
    <property type="entry name" value="Endonuclease Chain A"/>
    <property type="match status" value="2"/>
</dbReference>
<dbReference type="eggNOG" id="ENOG502QUEZ">
    <property type="taxonomic scope" value="Eukaryota"/>
</dbReference>
<dbReference type="InterPro" id="IPR003414">
    <property type="entry name" value="PP_kinase"/>
</dbReference>
<evidence type="ECO:0000313" key="6">
    <source>
        <dbReference type="EMBL" id="KJE96531.1"/>
    </source>
</evidence>
<dbReference type="GO" id="GO:0009358">
    <property type="term" value="C:polyphosphate kinase complex"/>
    <property type="evidence" value="ECO:0007669"/>
    <property type="project" value="InterPro"/>
</dbReference>
<feature type="region of interest" description="Disordered" evidence="1">
    <location>
        <begin position="1"/>
        <end position="56"/>
    </location>
</feature>
<dbReference type="Pfam" id="PF17941">
    <property type="entry name" value="PP_kinase_C_1"/>
    <property type="match status" value="1"/>
</dbReference>
<dbReference type="Pfam" id="PF13090">
    <property type="entry name" value="PP_kinase_C"/>
    <property type="match status" value="2"/>
</dbReference>
<feature type="region of interest" description="Disordered" evidence="1">
    <location>
        <begin position="170"/>
        <end position="207"/>
    </location>
</feature>
<dbReference type="InParanoid" id="A0A0D2UNF5"/>
<dbReference type="EMBL" id="KE346371">
    <property type="protein sequence ID" value="KJE96531.1"/>
    <property type="molecule type" value="Genomic_DNA"/>
</dbReference>
<feature type="domain" description="Polyphosphate kinase C-terminal" evidence="4">
    <location>
        <begin position="1046"/>
        <end position="1106"/>
    </location>
</feature>
<dbReference type="SUPFAM" id="SSF140356">
    <property type="entry name" value="PPK N-terminal domain-like"/>
    <property type="match status" value="1"/>
</dbReference>
<dbReference type="GO" id="GO:0008976">
    <property type="term" value="F:polyphosphate kinase activity"/>
    <property type="evidence" value="ECO:0007669"/>
    <property type="project" value="InterPro"/>
</dbReference>
<dbReference type="InterPro" id="IPR025198">
    <property type="entry name" value="PPK_N_dom"/>
</dbReference>
<gene>
    <name evidence="6" type="ORF">CAOG_006840</name>
</gene>
<feature type="region of interest" description="Disordered" evidence="1">
    <location>
        <begin position="229"/>
        <end position="258"/>
    </location>
</feature>
<dbReference type="RefSeq" id="XP_004344461.2">
    <property type="nucleotide sequence ID" value="XM_004344411.2"/>
</dbReference>
<evidence type="ECO:0000256" key="2">
    <source>
        <dbReference type="SAM" id="Phobius"/>
    </source>
</evidence>
<feature type="compositionally biased region" description="Low complexity" evidence="1">
    <location>
        <begin position="174"/>
        <end position="194"/>
    </location>
</feature>
<dbReference type="Proteomes" id="UP000008743">
    <property type="component" value="Unassembled WGS sequence"/>
</dbReference>
<protein>
    <submittedName>
        <fullName evidence="6">Polyphosphate kinase</fullName>
    </submittedName>
</protein>
<evidence type="ECO:0000259" key="4">
    <source>
        <dbReference type="Pfam" id="PF13090"/>
    </source>
</evidence>
<evidence type="ECO:0000259" key="5">
    <source>
        <dbReference type="Pfam" id="PF17941"/>
    </source>
</evidence>
<feature type="compositionally biased region" description="Basic and acidic residues" evidence="1">
    <location>
        <begin position="26"/>
        <end position="37"/>
    </location>
</feature>